<keyword evidence="2 4" id="KW-0479">Metal-binding</keyword>
<dbReference type="Proteomes" id="UP001207408">
    <property type="component" value="Unassembled WGS sequence"/>
</dbReference>
<evidence type="ECO:0000256" key="2">
    <source>
        <dbReference type="ARBA" id="ARBA00022723"/>
    </source>
</evidence>
<dbReference type="Pfam" id="PF13442">
    <property type="entry name" value="Cytochrome_CBB3"/>
    <property type="match status" value="1"/>
</dbReference>
<evidence type="ECO:0000256" key="3">
    <source>
        <dbReference type="ARBA" id="ARBA00023004"/>
    </source>
</evidence>
<evidence type="ECO:0000313" key="7">
    <source>
        <dbReference type="EMBL" id="MCW3807780.1"/>
    </source>
</evidence>
<dbReference type="InterPro" id="IPR009056">
    <property type="entry name" value="Cyt_c-like_dom"/>
</dbReference>
<keyword evidence="8" id="KW-1185">Reference proteome</keyword>
<feature type="transmembrane region" description="Helical" evidence="5">
    <location>
        <begin position="188"/>
        <end position="211"/>
    </location>
</feature>
<evidence type="ECO:0000259" key="6">
    <source>
        <dbReference type="PROSITE" id="PS51007"/>
    </source>
</evidence>
<dbReference type="SUPFAM" id="SSF46626">
    <property type="entry name" value="Cytochrome c"/>
    <property type="match status" value="1"/>
</dbReference>
<dbReference type="GO" id="GO:0020037">
    <property type="term" value="F:heme binding"/>
    <property type="evidence" value="ECO:0007669"/>
    <property type="project" value="InterPro"/>
</dbReference>
<feature type="domain" description="Cytochrome c" evidence="6">
    <location>
        <begin position="371"/>
        <end position="450"/>
    </location>
</feature>
<feature type="transmembrane region" description="Helical" evidence="5">
    <location>
        <begin position="304"/>
        <end position="320"/>
    </location>
</feature>
<feature type="transmembrane region" description="Helical" evidence="5">
    <location>
        <begin position="15"/>
        <end position="46"/>
    </location>
</feature>
<organism evidence="7 8">
    <name type="scientific">Plebeiibacterium marinum</name>
    <dbReference type="NCBI Taxonomy" id="2992111"/>
    <lineage>
        <taxon>Bacteria</taxon>
        <taxon>Pseudomonadati</taxon>
        <taxon>Bacteroidota</taxon>
        <taxon>Bacteroidia</taxon>
        <taxon>Marinilabiliales</taxon>
        <taxon>Marinilabiliaceae</taxon>
        <taxon>Plebeiibacterium</taxon>
    </lineage>
</organism>
<reference evidence="7" key="1">
    <citation type="submission" date="2022-10" db="EMBL/GenBank/DDBJ databases">
        <authorList>
            <person name="Yu W.X."/>
        </authorList>
    </citation>
    <scope>NUCLEOTIDE SEQUENCE</scope>
    <source>
        <strain evidence="7">D04</strain>
    </source>
</reference>
<keyword evidence="3 4" id="KW-0408">Iron</keyword>
<name>A0AAE3MI06_9BACT</name>
<keyword evidence="5" id="KW-0472">Membrane</keyword>
<keyword evidence="1 4" id="KW-0349">Heme</keyword>
<sequence length="475" mass="53776">MDFPLFHLDFMGNRMLVAVIAIIHVLINHAIAVGFVPIVTLLEYLGYKSGETEPEKGAYWDKFSYKLLFVAFVITTTVGALTGVGIWFAAALVNPASIASLIRVFYMAWFTEWLIFVTEVVLIMLYFLSWKRLSKTREGKRKHIIFGASLAIFSWLTMAIIVAILGFMMDPGNWLNDGDFWSGVLNPIYMPQLVFRTGVSMMMGGMFALFLSSFFLKKDNPVKVPATRTMTLYTLFWTPIAALGAFIYYIKIPDYMVGNLPVALGTQQFQEWYGSLIYVVAGAVAVAVLVCLGLLWKPRKFPKGWLWIPLILLFGFLGTFERLREFIRKPYVIADYMYANGLLKEDYALFKRDGVLPHSSYTNTSKVTERNRLEAGKNVFKIACTRCHTTGGINSIVTNFEKMYGAEKPFDATAMKAYISGMHNVKIFMPPFPGNEEELDALVLYIKSLQEHPETLEGVQINGTEVNLYKIKSDQ</sequence>
<dbReference type="GO" id="GO:0046872">
    <property type="term" value="F:metal ion binding"/>
    <property type="evidence" value="ECO:0007669"/>
    <property type="project" value="UniProtKB-KW"/>
</dbReference>
<gene>
    <name evidence="7" type="ORF">OM074_19280</name>
</gene>
<feature type="transmembrane region" description="Helical" evidence="5">
    <location>
        <begin position="144"/>
        <end position="168"/>
    </location>
</feature>
<evidence type="ECO:0000313" key="8">
    <source>
        <dbReference type="Proteomes" id="UP001207408"/>
    </source>
</evidence>
<feature type="transmembrane region" description="Helical" evidence="5">
    <location>
        <begin position="272"/>
        <end position="295"/>
    </location>
</feature>
<dbReference type="RefSeq" id="WP_301202242.1">
    <property type="nucleotide sequence ID" value="NZ_JAPDPI010000061.1"/>
</dbReference>
<evidence type="ECO:0000256" key="5">
    <source>
        <dbReference type="SAM" id="Phobius"/>
    </source>
</evidence>
<dbReference type="GO" id="GO:0009055">
    <property type="term" value="F:electron transfer activity"/>
    <property type="evidence" value="ECO:0007669"/>
    <property type="project" value="InterPro"/>
</dbReference>
<protein>
    <submittedName>
        <fullName evidence="7">Cytochrome c</fullName>
    </submittedName>
</protein>
<dbReference type="Gene3D" id="1.10.760.10">
    <property type="entry name" value="Cytochrome c-like domain"/>
    <property type="match status" value="1"/>
</dbReference>
<feature type="transmembrane region" description="Helical" evidence="5">
    <location>
        <begin position="67"/>
        <end position="92"/>
    </location>
</feature>
<comment type="caution">
    <text evidence="7">The sequence shown here is derived from an EMBL/GenBank/DDBJ whole genome shotgun (WGS) entry which is preliminary data.</text>
</comment>
<feature type="transmembrane region" description="Helical" evidence="5">
    <location>
        <begin position="104"/>
        <end position="128"/>
    </location>
</feature>
<accession>A0AAE3MI06</accession>
<proteinExistence type="predicted"/>
<feature type="transmembrane region" description="Helical" evidence="5">
    <location>
        <begin position="232"/>
        <end position="252"/>
    </location>
</feature>
<keyword evidence="5" id="KW-1133">Transmembrane helix</keyword>
<keyword evidence="5" id="KW-0812">Transmembrane</keyword>
<dbReference type="AlphaFoldDB" id="A0AAE3MI06"/>
<evidence type="ECO:0000256" key="4">
    <source>
        <dbReference type="PROSITE-ProRule" id="PRU00433"/>
    </source>
</evidence>
<dbReference type="EMBL" id="JAPDPI010000061">
    <property type="protein sequence ID" value="MCW3807780.1"/>
    <property type="molecule type" value="Genomic_DNA"/>
</dbReference>
<dbReference type="InterPro" id="IPR036909">
    <property type="entry name" value="Cyt_c-like_dom_sf"/>
</dbReference>
<dbReference type="PROSITE" id="PS51007">
    <property type="entry name" value="CYTC"/>
    <property type="match status" value="1"/>
</dbReference>
<evidence type="ECO:0000256" key="1">
    <source>
        <dbReference type="ARBA" id="ARBA00022617"/>
    </source>
</evidence>